<evidence type="ECO:0000256" key="2">
    <source>
        <dbReference type="ARBA" id="ARBA00008193"/>
    </source>
</evidence>
<dbReference type="AlphaFoldDB" id="A0A506Y0N6"/>
<proteinExistence type="inferred from homology"/>
<evidence type="ECO:0000259" key="8">
    <source>
        <dbReference type="Pfam" id="PF03458"/>
    </source>
</evidence>
<dbReference type="EMBL" id="VHQG01000002">
    <property type="protein sequence ID" value="TPW76086.1"/>
    <property type="molecule type" value="Genomic_DNA"/>
</dbReference>
<feature type="domain" description="Glycine transporter" evidence="8">
    <location>
        <begin position="112"/>
        <end position="184"/>
    </location>
</feature>
<comment type="caution">
    <text evidence="9">The sequence shown here is derived from an EMBL/GenBank/DDBJ whole genome shotgun (WGS) entry which is preliminary data.</text>
</comment>
<feature type="transmembrane region" description="Helical" evidence="7">
    <location>
        <begin position="140"/>
        <end position="158"/>
    </location>
</feature>
<keyword evidence="5 7" id="KW-1133">Transmembrane helix</keyword>
<dbReference type="InterPro" id="IPR005115">
    <property type="entry name" value="Gly_transporter"/>
</dbReference>
<dbReference type="PANTHER" id="PTHR30506">
    <property type="entry name" value="INNER MEMBRANE PROTEIN"/>
    <property type="match status" value="1"/>
</dbReference>
<dbReference type="RefSeq" id="WP_141163443.1">
    <property type="nucleotide sequence ID" value="NZ_VHQG01000002.1"/>
</dbReference>
<dbReference type="Proteomes" id="UP000316252">
    <property type="component" value="Unassembled WGS sequence"/>
</dbReference>
<gene>
    <name evidence="9" type="ORF">FJ657_09715</name>
</gene>
<evidence type="ECO:0000256" key="4">
    <source>
        <dbReference type="ARBA" id="ARBA00022692"/>
    </source>
</evidence>
<evidence type="ECO:0000256" key="3">
    <source>
        <dbReference type="ARBA" id="ARBA00022475"/>
    </source>
</evidence>
<evidence type="ECO:0000313" key="9">
    <source>
        <dbReference type="EMBL" id="TPW76086.1"/>
    </source>
</evidence>
<feature type="transmembrane region" description="Helical" evidence="7">
    <location>
        <begin position="23"/>
        <end position="44"/>
    </location>
</feature>
<accession>A0A506Y0N6</accession>
<evidence type="ECO:0000256" key="5">
    <source>
        <dbReference type="ARBA" id="ARBA00022989"/>
    </source>
</evidence>
<evidence type="ECO:0000313" key="10">
    <source>
        <dbReference type="Proteomes" id="UP000316252"/>
    </source>
</evidence>
<evidence type="ECO:0000256" key="6">
    <source>
        <dbReference type="ARBA" id="ARBA00023136"/>
    </source>
</evidence>
<feature type="transmembrane region" description="Helical" evidence="7">
    <location>
        <begin position="195"/>
        <end position="217"/>
    </location>
</feature>
<comment type="similarity">
    <text evidence="2">Belongs to the UPF0126 family.</text>
</comment>
<feature type="transmembrane region" description="Helical" evidence="7">
    <location>
        <begin position="84"/>
        <end position="103"/>
    </location>
</feature>
<dbReference type="Pfam" id="PF03458">
    <property type="entry name" value="Gly_transporter"/>
    <property type="match status" value="2"/>
</dbReference>
<protein>
    <recommendedName>
        <fullName evidence="8">Glycine transporter domain-containing protein</fullName>
    </recommendedName>
</protein>
<organism evidence="9 10">
    <name type="scientific">Schumannella soli</name>
    <dbReference type="NCBI Taxonomy" id="2590779"/>
    <lineage>
        <taxon>Bacteria</taxon>
        <taxon>Bacillati</taxon>
        <taxon>Actinomycetota</taxon>
        <taxon>Actinomycetes</taxon>
        <taxon>Micrococcales</taxon>
        <taxon>Microbacteriaceae</taxon>
        <taxon>Schumannella</taxon>
    </lineage>
</organism>
<keyword evidence="10" id="KW-1185">Reference proteome</keyword>
<feature type="transmembrane region" description="Helical" evidence="7">
    <location>
        <begin position="51"/>
        <end position="72"/>
    </location>
</feature>
<reference evidence="9 10" key="1">
    <citation type="submission" date="2019-06" db="EMBL/GenBank/DDBJ databases">
        <authorList>
            <person name="Li F."/>
        </authorList>
    </citation>
    <scope>NUCLEOTIDE SEQUENCE [LARGE SCALE GENOMIC DNA]</scope>
    <source>
        <strain evidence="9 10">10F1D-1</strain>
    </source>
</reference>
<dbReference type="GO" id="GO:0005886">
    <property type="term" value="C:plasma membrane"/>
    <property type="evidence" value="ECO:0007669"/>
    <property type="project" value="UniProtKB-SubCell"/>
</dbReference>
<evidence type="ECO:0000256" key="7">
    <source>
        <dbReference type="SAM" id="Phobius"/>
    </source>
</evidence>
<dbReference type="PANTHER" id="PTHR30506:SF3">
    <property type="entry name" value="UPF0126 INNER MEMBRANE PROTEIN YADS-RELATED"/>
    <property type="match status" value="1"/>
</dbReference>
<dbReference type="OrthoDB" id="9791874at2"/>
<name>A0A506Y0N6_9MICO</name>
<comment type="subcellular location">
    <subcellularLocation>
        <location evidence="1">Cell membrane</location>
        <topology evidence="1">Multi-pass membrane protein</topology>
    </subcellularLocation>
</comment>
<keyword evidence="6 7" id="KW-0472">Membrane</keyword>
<keyword evidence="4 7" id="KW-0812">Transmembrane</keyword>
<keyword evidence="3" id="KW-1003">Cell membrane</keyword>
<evidence type="ECO:0000256" key="1">
    <source>
        <dbReference type="ARBA" id="ARBA00004651"/>
    </source>
</evidence>
<sequence length="242" mass="25417">MRTVRVDERHTGQVSSAAFTIPLWADLLSIGIGSLQGALFAAGFRDRRLDLLGVAIIGIATGFGGGILRDVLLSQVPAALQTNWHLLVATGAALLGMALERIFHRLRHLITVLDALTLGLFGAIGTTKALALGLPVVPSIFLGALTAVGGSILRDLLLNLPIALMHVSSLYAVAAIAGTTSLVGLVALGVPIATAATVCVAITVVIRVLAVLFSWTLPEQRALAWRFAWRRSVREAEQPGPD</sequence>
<feature type="domain" description="Glycine transporter" evidence="8">
    <location>
        <begin position="23"/>
        <end position="99"/>
    </location>
</feature>